<sequence length="82" mass="9723">MDWISFLRLLLDALIPVLLTLLQRNTQITLENLGEFQNFKKEILASRKREFICIHETKQMVQDNAARIDSILLILERLEKKQ</sequence>
<proteinExistence type="predicted"/>
<keyword evidence="2" id="KW-1185">Reference proteome</keyword>
<evidence type="ECO:0000313" key="2">
    <source>
        <dbReference type="Proteomes" id="UP000620559"/>
    </source>
</evidence>
<dbReference type="Proteomes" id="UP000620559">
    <property type="component" value="Unassembled WGS sequence"/>
</dbReference>
<organism evidence="1 2">
    <name type="scientific">Plectonema cf. radiosum LEGE 06105</name>
    <dbReference type="NCBI Taxonomy" id="945769"/>
    <lineage>
        <taxon>Bacteria</taxon>
        <taxon>Bacillati</taxon>
        <taxon>Cyanobacteriota</taxon>
        <taxon>Cyanophyceae</taxon>
        <taxon>Oscillatoriophycideae</taxon>
        <taxon>Oscillatoriales</taxon>
        <taxon>Microcoleaceae</taxon>
        <taxon>Plectonema</taxon>
    </lineage>
</organism>
<name>A0A8J7F3N9_9CYAN</name>
<dbReference type="RefSeq" id="WP_193923881.1">
    <property type="nucleotide sequence ID" value="NZ_JADEWL010000113.1"/>
</dbReference>
<comment type="caution">
    <text evidence="1">The sequence shown here is derived from an EMBL/GenBank/DDBJ whole genome shotgun (WGS) entry which is preliminary data.</text>
</comment>
<dbReference type="EMBL" id="JADEWL010000113">
    <property type="protein sequence ID" value="MBE9215691.1"/>
    <property type="molecule type" value="Genomic_DNA"/>
</dbReference>
<evidence type="ECO:0000313" key="1">
    <source>
        <dbReference type="EMBL" id="MBE9215691.1"/>
    </source>
</evidence>
<protein>
    <submittedName>
        <fullName evidence="1">Uncharacterized protein</fullName>
    </submittedName>
</protein>
<gene>
    <name evidence="1" type="ORF">IQ247_24000</name>
</gene>
<accession>A0A8J7F3N9</accession>
<dbReference type="AlphaFoldDB" id="A0A8J7F3N9"/>
<reference evidence="1" key="1">
    <citation type="submission" date="2020-10" db="EMBL/GenBank/DDBJ databases">
        <authorList>
            <person name="Castelo-Branco R."/>
            <person name="Eusebio N."/>
            <person name="Adriana R."/>
            <person name="Vieira A."/>
            <person name="Brugerolle De Fraissinette N."/>
            <person name="Rezende De Castro R."/>
            <person name="Schneider M.P."/>
            <person name="Vasconcelos V."/>
            <person name="Leao P.N."/>
        </authorList>
    </citation>
    <scope>NUCLEOTIDE SEQUENCE</scope>
    <source>
        <strain evidence="1">LEGE 06105</strain>
    </source>
</reference>